<dbReference type="Pfam" id="PF00358">
    <property type="entry name" value="PTS_EIIA_1"/>
    <property type="match status" value="1"/>
</dbReference>
<dbReference type="GO" id="GO:0005737">
    <property type="term" value="C:cytoplasm"/>
    <property type="evidence" value="ECO:0007669"/>
    <property type="project" value="UniProtKB-SubCell"/>
</dbReference>
<dbReference type="PROSITE" id="PS51093">
    <property type="entry name" value="PTS_EIIA_TYPE_1"/>
    <property type="match status" value="1"/>
</dbReference>
<keyword evidence="4" id="KW-0808">Transferase</keyword>
<proteinExistence type="predicted"/>
<dbReference type="Gene3D" id="2.70.70.10">
    <property type="entry name" value="Glucose Permease (Domain IIA)"/>
    <property type="match status" value="1"/>
</dbReference>
<keyword evidence="2" id="KW-0813">Transport</keyword>
<evidence type="ECO:0000256" key="6">
    <source>
        <dbReference type="ARBA" id="ARBA00022777"/>
    </source>
</evidence>
<evidence type="ECO:0000256" key="4">
    <source>
        <dbReference type="ARBA" id="ARBA00022679"/>
    </source>
</evidence>
<dbReference type="EMBL" id="JAVDXW010000001">
    <property type="protein sequence ID" value="MDR7303299.1"/>
    <property type="molecule type" value="Genomic_DNA"/>
</dbReference>
<keyword evidence="6" id="KW-0418">Kinase</keyword>
<keyword evidence="9" id="KW-1185">Reference proteome</keyword>
<dbReference type="Proteomes" id="UP001180845">
    <property type="component" value="Unassembled WGS sequence"/>
</dbReference>
<name>A0AAE3ZI03_9ACTN</name>
<dbReference type="SUPFAM" id="SSF51261">
    <property type="entry name" value="Duplicated hybrid motif"/>
    <property type="match status" value="1"/>
</dbReference>
<evidence type="ECO:0000313" key="8">
    <source>
        <dbReference type="EMBL" id="MDR7303299.1"/>
    </source>
</evidence>
<dbReference type="NCBIfam" id="TIGR00830">
    <property type="entry name" value="PTBA"/>
    <property type="match status" value="1"/>
</dbReference>
<comment type="caution">
    <text evidence="8">The sequence shown here is derived from an EMBL/GenBank/DDBJ whole genome shotgun (WGS) entry which is preliminary data.</text>
</comment>
<evidence type="ECO:0000256" key="3">
    <source>
        <dbReference type="ARBA" id="ARBA00022597"/>
    </source>
</evidence>
<comment type="subcellular location">
    <subcellularLocation>
        <location evidence="1">Cytoplasm</location>
    </subcellularLocation>
</comment>
<protein>
    <submittedName>
        <fullName evidence="8">PTS system N-acetylglucosamine-specific IIA component</fullName>
    </submittedName>
</protein>
<organism evidence="8 9">
    <name type="scientific">Haloactinomyces albus</name>
    <dbReference type="NCBI Taxonomy" id="1352928"/>
    <lineage>
        <taxon>Bacteria</taxon>
        <taxon>Bacillati</taxon>
        <taxon>Actinomycetota</taxon>
        <taxon>Actinomycetes</taxon>
        <taxon>Actinopolysporales</taxon>
        <taxon>Actinopolysporaceae</taxon>
        <taxon>Haloactinomyces</taxon>
    </lineage>
</organism>
<dbReference type="PROSITE" id="PS00371">
    <property type="entry name" value="PTS_EIIA_TYPE_1_HIS"/>
    <property type="match status" value="1"/>
</dbReference>
<dbReference type="InterPro" id="IPR001127">
    <property type="entry name" value="PTS_EIIA_1_perm"/>
</dbReference>
<dbReference type="GO" id="GO:0016301">
    <property type="term" value="F:kinase activity"/>
    <property type="evidence" value="ECO:0007669"/>
    <property type="project" value="UniProtKB-KW"/>
</dbReference>
<dbReference type="PANTHER" id="PTHR45008">
    <property type="entry name" value="PTS SYSTEM GLUCOSE-SPECIFIC EIIA COMPONENT"/>
    <property type="match status" value="1"/>
</dbReference>
<sequence length="150" mass="15185">MSIEVVSPVSGLAAPLGEVPDPVFSQAMVGPGMAVKPRGGRSAAVAPIAGTVATLHPHAFVISAGEGIAILVHLGIDTVKLTGEGFTVHAAQGDTVRAGQRIVSWDPTEVETHGLSSVCPVVALEAGTEMLGDLREDGQVLAGEAVFTVE</sequence>
<dbReference type="PANTHER" id="PTHR45008:SF1">
    <property type="entry name" value="PTS SYSTEM GLUCOSE-SPECIFIC EIIA COMPONENT"/>
    <property type="match status" value="1"/>
</dbReference>
<dbReference type="AlphaFoldDB" id="A0AAE3ZI03"/>
<dbReference type="RefSeq" id="WP_310275520.1">
    <property type="nucleotide sequence ID" value="NZ_JAVDXW010000001.1"/>
</dbReference>
<keyword evidence="5" id="KW-0598">Phosphotransferase system</keyword>
<dbReference type="GO" id="GO:0009401">
    <property type="term" value="P:phosphoenolpyruvate-dependent sugar phosphotransferase system"/>
    <property type="evidence" value="ECO:0007669"/>
    <property type="project" value="UniProtKB-KW"/>
</dbReference>
<reference evidence="8" key="1">
    <citation type="submission" date="2023-07" db="EMBL/GenBank/DDBJ databases">
        <title>Sequencing the genomes of 1000 actinobacteria strains.</title>
        <authorList>
            <person name="Klenk H.-P."/>
        </authorList>
    </citation>
    <scope>NUCLEOTIDE SEQUENCE</scope>
    <source>
        <strain evidence="8">DSM 45977</strain>
    </source>
</reference>
<dbReference type="InterPro" id="IPR011055">
    <property type="entry name" value="Dup_hybrid_motif"/>
</dbReference>
<evidence type="ECO:0000256" key="1">
    <source>
        <dbReference type="ARBA" id="ARBA00004496"/>
    </source>
</evidence>
<evidence type="ECO:0000313" key="9">
    <source>
        <dbReference type="Proteomes" id="UP001180845"/>
    </source>
</evidence>
<evidence type="ECO:0000256" key="2">
    <source>
        <dbReference type="ARBA" id="ARBA00022448"/>
    </source>
</evidence>
<keyword evidence="3" id="KW-0762">Sugar transport</keyword>
<evidence type="ECO:0000259" key="7">
    <source>
        <dbReference type="PROSITE" id="PS51093"/>
    </source>
</evidence>
<evidence type="ECO:0000256" key="5">
    <source>
        <dbReference type="ARBA" id="ARBA00022683"/>
    </source>
</evidence>
<dbReference type="InterPro" id="IPR050890">
    <property type="entry name" value="PTS_EIIA_component"/>
</dbReference>
<feature type="domain" description="PTS EIIA type-1" evidence="7">
    <location>
        <begin position="21"/>
        <end position="125"/>
    </location>
</feature>
<accession>A0AAE3ZI03</accession>
<gene>
    <name evidence="8" type="ORF">JOF55_003480</name>
</gene>